<evidence type="ECO:0000256" key="3">
    <source>
        <dbReference type="ARBA" id="ARBA00022989"/>
    </source>
</evidence>
<dbReference type="PRINTS" id="PR00237">
    <property type="entry name" value="GPCRRHODOPSN"/>
</dbReference>
<feature type="domain" description="G-protein coupled receptors family 1 profile" evidence="9">
    <location>
        <begin position="41"/>
        <end position="342"/>
    </location>
</feature>
<dbReference type="PROSITE" id="PS50262">
    <property type="entry name" value="G_PROTEIN_RECEP_F1_2"/>
    <property type="match status" value="1"/>
</dbReference>
<evidence type="ECO:0000256" key="8">
    <source>
        <dbReference type="SAM" id="Phobius"/>
    </source>
</evidence>
<evidence type="ECO:0000259" key="9">
    <source>
        <dbReference type="PROSITE" id="PS50262"/>
    </source>
</evidence>
<feature type="transmembrane region" description="Helical" evidence="8">
    <location>
        <begin position="325"/>
        <end position="345"/>
    </location>
</feature>
<reference evidence="10 11" key="1">
    <citation type="journal article" date="2017" name="Nat. Ecol. Evol.">
        <title>Scallop genome provides insights into evolution of bilaterian karyotype and development.</title>
        <authorList>
            <person name="Wang S."/>
            <person name="Zhang J."/>
            <person name="Jiao W."/>
            <person name="Li J."/>
            <person name="Xun X."/>
            <person name="Sun Y."/>
            <person name="Guo X."/>
            <person name="Huan P."/>
            <person name="Dong B."/>
            <person name="Zhang L."/>
            <person name="Hu X."/>
            <person name="Sun X."/>
            <person name="Wang J."/>
            <person name="Zhao C."/>
            <person name="Wang Y."/>
            <person name="Wang D."/>
            <person name="Huang X."/>
            <person name="Wang R."/>
            <person name="Lv J."/>
            <person name="Li Y."/>
            <person name="Zhang Z."/>
            <person name="Liu B."/>
            <person name="Lu W."/>
            <person name="Hui Y."/>
            <person name="Liang J."/>
            <person name="Zhou Z."/>
            <person name="Hou R."/>
            <person name="Li X."/>
            <person name="Liu Y."/>
            <person name="Li H."/>
            <person name="Ning X."/>
            <person name="Lin Y."/>
            <person name="Zhao L."/>
            <person name="Xing Q."/>
            <person name="Dou J."/>
            <person name="Li Y."/>
            <person name="Mao J."/>
            <person name="Guo H."/>
            <person name="Dou H."/>
            <person name="Li T."/>
            <person name="Mu C."/>
            <person name="Jiang W."/>
            <person name="Fu Q."/>
            <person name="Fu X."/>
            <person name="Miao Y."/>
            <person name="Liu J."/>
            <person name="Yu Q."/>
            <person name="Li R."/>
            <person name="Liao H."/>
            <person name="Li X."/>
            <person name="Kong Y."/>
            <person name="Jiang Z."/>
            <person name="Chourrout D."/>
            <person name="Li R."/>
            <person name="Bao Z."/>
        </authorList>
    </citation>
    <scope>NUCLEOTIDE SEQUENCE [LARGE SCALE GENOMIC DNA]</scope>
    <source>
        <strain evidence="10 11">PY_sf001</strain>
    </source>
</reference>
<dbReference type="InterPro" id="IPR000276">
    <property type="entry name" value="GPCR_Rhodpsn"/>
</dbReference>
<dbReference type="GO" id="GO:0004930">
    <property type="term" value="F:G protein-coupled receptor activity"/>
    <property type="evidence" value="ECO:0007669"/>
    <property type="project" value="UniProtKB-KW"/>
</dbReference>
<organism evidence="10 11">
    <name type="scientific">Mizuhopecten yessoensis</name>
    <name type="common">Japanese scallop</name>
    <name type="synonym">Patinopecten yessoensis</name>
    <dbReference type="NCBI Taxonomy" id="6573"/>
    <lineage>
        <taxon>Eukaryota</taxon>
        <taxon>Metazoa</taxon>
        <taxon>Spiralia</taxon>
        <taxon>Lophotrochozoa</taxon>
        <taxon>Mollusca</taxon>
        <taxon>Bivalvia</taxon>
        <taxon>Autobranchia</taxon>
        <taxon>Pteriomorphia</taxon>
        <taxon>Pectinida</taxon>
        <taxon>Pectinoidea</taxon>
        <taxon>Pectinidae</taxon>
        <taxon>Mizuhopecten</taxon>
    </lineage>
</organism>
<evidence type="ECO:0000313" key="10">
    <source>
        <dbReference type="EMBL" id="OWF43386.1"/>
    </source>
</evidence>
<dbReference type="CDD" id="cd00637">
    <property type="entry name" value="7tm_classA_rhodopsin-like"/>
    <property type="match status" value="1"/>
</dbReference>
<feature type="transmembrane region" description="Helical" evidence="8">
    <location>
        <begin position="191"/>
        <end position="215"/>
    </location>
</feature>
<dbReference type="EMBL" id="NEDP02005114">
    <property type="protein sequence ID" value="OWF43386.1"/>
    <property type="molecule type" value="Genomic_DNA"/>
</dbReference>
<keyword evidence="6 10" id="KW-0675">Receptor</keyword>
<evidence type="ECO:0000256" key="7">
    <source>
        <dbReference type="ARBA" id="ARBA00023224"/>
    </source>
</evidence>
<evidence type="ECO:0000256" key="1">
    <source>
        <dbReference type="ARBA" id="ARBA00004141"/>
    </source>
</evidence>
<dbReference type="Pfam" id="PF00001">
    <property type="entry name" value="7tm_1"/>
    <property type="match status" value="1"/>
</dbReference>
<keyword evidence="7" id="KW-0807">Transducer</keyword>
<comment type="caution">
    <text evidence="10">The sequence shown here is derived from an EMBL/GenBank/DDBJ whole genome shotgun (WGS) entry which is preliminary data.</text>
</comment>
<keyword evidence="4" id="KW-0297">G-protein coupled receptor</keyword>
<dbReference type="AlphaFoldDB" id="A0A210Q3R6"/>
<dbReference type="Gene3D" id="1.20.1070.10">
    <property type="entry name" value="Rhodopsin 7-helix transmembrane proteins"/>
    <property type="match status" value="1"/>
</dbReference>
<dbReference type="PANTHER" id="PTHR24238">
    <property type="entry name" value="G-PROTEIN COUPLED RECEPTOR"/>
    <property type="match status" value="1"/>
</dbReference>
<keyword evidence="5 8" id="KW-0472">Membrane</keyword>
<dbReference type="SUPFAM" id="SSF81321">
    <property type="entry name" value="Family A G protein-coupled receptor-like"/>
    <property type="match status" value="1"/>
</dbReference>
<feature type="transmembrane region" description="Helical" evidence="8">
    <location>
        <begin position="61"/>
        <end position="84"/>
    </location>
</feature>
<feature type="transmembrane region" description="Helical" evidence="8">
    <location>
        <begin position="99"/>
        <end position="120"/>
    </location>
</feature>
<dbReference type="GO" id="GO:0016020">
    <property type="term" value="C:membrane"/>
    <property type="evidence" value="ECO:0007669"/>
    <property type="project" value="UniProtKB-SubCell"/>
</dbReference>
<sequence length="361" mass="40607">MDNMTIVVSGSKLEQWNSRLAMVLLPNTIMLFIYIVLGLLGNSAVIYIYKFRFRQSSHDRFFIPYLAGIDAMACVICSSANLIINFNPVLYTNAILCKSFFMLSQFSGSSSALMLTIISVQRFRRICRPFKPKMTLRNKRLSVFCTLLVVFLASIPSLFTTGIAPITNTRLNVTGYVCASVEVMGSNLFPFVYNLVVLTICVGNLFVLCTLYVMIGKSIYGRIKYRKGVKTTAMCDFSSSDGLSESCTRKTSTISVTQSSAIPSSSHRKTCRKMKMAGNRLSVMFLVITVVYIVCFVPTLIVIVWDSLDRNVWLMKSNLEIVGFRSAYSLYIINNIVNPIIYGFFDKALRKEMIAWLSNIC</sequence>
<accession>A0A210Q3R6</accession>
<dbReference type="OrthoDB" id="6130499at2759"/>
<proteinExistence type="predicted"/>
<evidence type="ECO:0000256" key="5">
    <source>
        <dbReference type="ARBA" id="ARBA00023136"/>
    </source>
</evidence>
<feature type="transmembrane region" description="Helical" evidence="8">
    <location>
        <begin position="141"/>
        <end position="166"/>
    </location>
</feature>
<comment type="subcellular location">
    <subcellularLocation>
        <location evidence="1">Membrane</location>
        <topology evidence="1">Multi-pass membrane protein</topology>
    </subcellularLocation>
</comment>
<dbReference type="InterPro" id="IPR017452">
    <property type="entry name" value="GPCR_Rhodpsn_7TM"/>
</dbReference>
<evidence type="ECO:0000313" key="11">
    <source>
        <dbReference type="Proteomes" id="UP000242188"/>
    </source>
</evidence>
<dbReference type="PANTHER" id="PTHR24238:SF47">
    <property type="entry name" value="ECDYSTEROIDS_DOPAMINE RECEPTOR-RELATED"/>
    <property type="match status" value="1"/>
</dbReference>
<dbReference type="Proteomes" id="UP000242188">
    <property type="component" value="Unassembled WGS sequence"/>
</dbReference>
<feature type="transmembrane region" description="Helical" evidence="8">
    <location>
        <begin position="20"/>
        <end position="49"/>
    </location>
</feature>
<gene>
    <name evidence="10" type="ORF">KP79_PYT10046</name>
</gene>
<evidence type="ECO:0000256" key="4">
    <source>
        <dbReference type="ARBA" id="ARBA00023040"/>
    </source>
</evidence>
<evidence type="ECO:0000256" key="2">
    <source>
        <dbReference type="ARBA" id="ARBA00022692"/>
    </source>
</evidence>
<keyword evidence="2 8" id="KW-0812">Transmembrane</keyword>
<evidence type="ECO:0000256" key="6">
    <source>
        <dbReference type="ARBA" id="ARBA00023170"/>
    </source>
</evidence>
<keyword evidence="11" id="KW-1185">Reference proteome</keyword>
<name>A0A210Q3R6_MIZYE</name>
<feature type="transmembrane region" description="Helical" evidence="8">
    <location>
        <begin position="281"/>
        <end position="305"/>
    </location>
</feature>
<protein>
    <submittedName>
        <fullName evidence="10">Vasopressin V1a receptor</fullName>
    </submittedName>
</protein>
<keyword evidence="3 8" id="KW-1133">Transmembrane helix</keyword>